<organism evidence="1">
    <name type="scientific">Edafosvirus sp</name>
    <dbReference type="NCBI Taxonomy" id="2487765"/>
    <lineage>
        <taxon>Viruses</taxon>
        <taxon>Varidnaviria</taxon>
        <taxon>Bamfordvirae</taxon>
        <taxon>Nucleocytoviricota</taxon>
        <taxon>Megaviricetes</taxon>
        <taxon>Imitervirales</taxon>
        <taxon>Mimiviridae</taxon>
        <taxon>Klosneuvirinae</taxon>
    </lineage>
</organism>
<reference evidence="1" key="1">
    <citation type="submission" date="2018-10" db="EMBL/GenBank/DDBJ databases">
        <title>Hidden diversity of soil giant viruses.</title>
        <authorList>
            <person name="Schulz F."/>
            <person name="Alteio L."/>
            <person name="Goudeau D."/>
            <person name="Ryan E.M."/>
            <person name="Malmstrom R.R."/>
            <person name="Blanchard J."/>
            <person name="Woyke T."/>
        </authorList>
    </citation>
    <scope>NUCLEOTIDE SEQUENCE</scope>
    <source>
        <strain evidence="1">EDV1</strain>
    </source>
</reference>
<accession>A0A3G4ZSA0</accession>
<sequence>MVDKIQSVNTYLSAKSTATSLGFIAGFCWKNQDTKNVLERPLSSTFDGSLNGMFYAWCTGIVYDYTPKDLKWITSTALIGAIGYDLVKRIKKNYDDTTSIPPAI</sequence>
<name>A0A3G4ZSA0_9VIRU</name>
<protein>
    <submittedName>
        <fullName evidence="1">Uncharacterized protein</fullName>
    </submittedName>
</protein>
<gene>
    <name evidence="1" type="ORF">Edafosvirus1_99</name>
</gene>
<proteinExistence type="predicted"/>
<dbReference type="EMBL" id="MK072066">
    <property type="protein sequence ID" value="AYV77768.1"/>
    <property type="molecule type" value="Genomic_DNA"/>
</dbReference>
<evidence type="ECO:0000313" key="1">
    <source>
        <dbReference type="EMBL" id="AYV77768.1"/>
    </source>
</evidence>